<evidence type="ECO:0000313" key="12">
    <source>
        <dbReference type="Proteomes" id="UP000249135"/>
    </source>
</evidence>
<evidence type="ECO:0000256" key="4">
    <source>
        <dbReference type="ARBA" id="ARBA00022723"/>
    </source>
</evidence>
<proteinExistence type="inferred from homology"/>
<comment type="similarity">
    <text evidence="2 10">Belongs to the purine nucleoside phosphorylase YfiH/LACC1 family.</text>
</comment>
<dbReference type="InterPro" id="IPR011324">
    <property type="entry name" value="Cytotoxic_necrot_fac-like_cat"/>
</dbReference>
<comment type="catalytic activity">
    <reaction evidence="1">
        <text>inosine + phosphate = alpha-D-ribose 1-phosphate + hypoxanthine</text>
        <dbReference type="Rhea" id="RHEA:27646"/>
        <dbReference type="ChEBI" id="CHEBI:17368"/>
        <dbReference type="ChEBI" id="CHEBI:17596"/>
        <dbReference type="ChEBI" id="CHEBI:43474"/>
        <dbReference type="ChEBI" id="CHEBI:57720"/>
        <dbReference type="EC" id="2.4.2.1"/>
    </reaction>
    <physiologicalReaction direction="left-to-right" evidence="1">
        <dbReference type="Rhea" id="RHEA:27647"/>
    </physiologicalReaction>
</comment>
<evidence type="ECO:0000313" key="11">
    <source>
        <dbReference type="EMBL" id="PZQ65743.1"/>
    </source>
</evidence>
<dbReference type="EMBL" id="QFPP01000484">
    <property type="protein sequence ID" value="PZQ65743.1"/>
    <property type="molecule type" value="Genomic_DNA"/>
</dbReference>
<comment type="caution">
    <text evidence="11">The sequence shown here is derived from an EMBL/GenBank/DDBJ whole genome shotgun (WGS) entry which is preliminary data.</text>
</comment>
<dbReference type="Proteomes" id="UP000249135">
    <property type="component" value="Unassembled WGS sequence"/>
</dbReference>
<keyword evidence="4" id="KW-0479">Metal-binding</keyword>
<evidence type="ECO:0000256" key="10">
    <source>
        <dbReference type="RuleBase" id="RU361274"/>
    </source>
</evidence>
<organism evidence="11 12">
    <name type="scientific">Variovorax paradoxus</name>
    <dbReference type="NCBI Taxonomy" id="34073"/>
    <lineage>
        <taxon>Bacteria</taxon>
        <taxon>Pseudomonadati</taxon>
        <taxon>Pseudomonadota</taxon>
        <taxon>Betaproteobacteria</taxon>
        <taxon>Burkholderiales</taxon>
        <taxon>Comamonadaceae</taxon>
        <taxon>Variovorax</taxon>
    </lineage>
</organism>
<dbReference type="InterPro" id="IPR038371">
    <property type="entry name" value="Cu_polyphenol_OxRdtase_sf"/>
</dbReference>
<evidence type="ECO:0000256" key="7">
    <source>
        <dbReference type="ARBA" id="ARBA00047989"/>
    </source>
</evidence>
<keyword evidence="5" id="KW-0378">Hydrolase</keyword>
<dbReference type="AlphaFoldDB" id="A0A2W5RFA0"/>
<sequence>MVGSPVWPADWIVPDWPAPPGVRALCTTRAGGVSEGGYASLNLGDHVGDQPGHVAENRRRLREAIGAEPVFLRQVHGTGCAALATPGPGAPTADAALADAAGIAATVMVADCLPVLLCSEDGRRVAAAHGGWRGLAAGVLEQACASIRPAAPVDAAQAATKIIAWLGPCIGPEAFEVGDEVRMAFVAQAAEAAACFRPGALPGKWLADLPALARQRLRALGVDSVHGNDGSAPWCTVGNPSRFFSYRRDGAGSGRFAALVWRV</sequence>
<comment type="catalytic activity">
    <reaction evidence="8">
        <text>adenosine + phosphate = alpha-D-ribose 1-phosphate + adenine</text>
        <dbReference type="Rhea" id="RHEA:27642"/>
        <dbReference type="ChEBI" id="CHEBI:16335"/>
        <dbReference type="ChEBI" id="CHEBI:16708"/>
        <dbReference type="ChEBI" id="CHEBI:43474"/>
        <dbReference type="ChEBI" id="CHEBI:57720"/>
        <dbReference type="EC" id="2.4.2.1"/>
    </reaction>
    <physiologicalReaction direction="left-to-right" evidence="8">
        <dbReference type="Rhea" id="RHEA:27643"/>
    </physiologicalReaction>
</comment>
<dbReference type="PANTHER" id="PTHR30616">
    <property type="entry name" value="UNCHARACTERIZED PROTEIN YFIH"/>
    <property type="match status" value="1"/>
</dbReference>
<evidence type="ECO:0000256" key="3">
    <source>
        <dbReference type="ARBA" id="ARBA00022679"/>
    </source>
</evidence>
<dbReference type="SUPFAM" id="SSF64438">
    <property type="entry name" value="CNF1/YfiH-like putative cysteine hydrolases"/>
    <property type="match status" value="1"/>
</dbReference>
<dbReference type="GO" id="GO:0005507">
    <property type="term" value="F:copper ion binding"/>
    <property type="evidence" value="ECO:0007669"/>
    <property type="project" value="TreeGrafter"/>
</dbReference>
<dbReference type="Pfam" id="PF02578">
    <property type="entry name" value="Cu-oxidase_4"/>
    <property type="match status" value="1"/>
</dbReference>
<dbReference type="GO" id="GO:0016787">
    <property type="term" value="F:hydrolase activity"/>
    <property type="evidence" value="ECO:0007669"/>
    <property type="project" value="UniProtKB-KW"/>
</dbReference>
<comment type="catalytic activity">
    <reaction evidence="7">
        <text>adenosine + H2O + H(+) = inosine + NH4(+)</text>
        <dbReference type="Rhea" id="RHEA:24408"/>
        <dbReference type="ChEBI" id="CHEBI:15377"/>
        <dbReference type="ChEBI" id="CHEBI:15378"/>
        <dbReference type="ChEBI" id="CHEBI:16335"/>
        <dbReference type="ChEBI" id="CHEBI:17596"/>
        <dbReference type="ChEBI" id="CHEBI:28938"/>
        <dbReference type="EC" id="3.5.4.4"/>
    </reaction>
    <physiologicalReaction direction="left-to-right" evidence="7">
        <dbReference type="Rhea" id="RHEA:24409"/>
    </physiologicalReaction>
</comment>
<reference evidence="11 12" key="1">
    <citation type="submission" date="2017-08" db="EMBL/GenBank/DDBJ databases">
        <title>Infants hospitalized years apart are colonized by the same room-sourced microbial strains.</title>
        <authorList>
            <person name="Brooks B."/>
            <person name="Olm M.R."/>
            <person name="Firek B.A."/>
            <person name="Baker R."/>
            <person name="Thomas B.C."/>
            <person name="Morowitz M.J."/>
            <person name="Banfield J.F."/>
        </authorList>
    </citation>
    <scope>NUCLEOTIDE SEQUENCE [LARGE SCALE GENOMIC DNA]</scope>
    <source>
        <strain evidence="11">S2_005_003_R2_41</strain>
    </source>
</reference>
<comment type="catalytic activity">
    <reaction evidence="9">
        <text>S-methyl-5'-thioadenosine + phosphate = 5-(methylsulfanyl)-alpha-D-ribose 1-phosphate + adenine</text>
        <dbReference type="Rhea" id="RHEA:11852"/>
        <dbReference type="ChEBI" id="CHEBI:16708"/>
        <dbReference type="ChEBI" id="CHEBI:17509"/>
        <dbReference type="ChEBI" id="CHEBI:43474"/>
        <dbReference type="ChEBI" id="CHEBI:58533"/>
        <dbReference type="EC" id="2.4.2.28"/>
    </reaction>
    <physiologicalReaction direction="left-to-right" evidence="9">
        <dbReference type="Rhea" id="RHEA:11853"/>
    </physiologicalReaction>
</comment>
<protein>
    <recommendedName>
        <fullName evidence="10">Purine nucleoside phosphorylase</fullName>
    </recommendedName>
</protein>
<dbReference type="NCBIfam" id="TIGR00726">
    <property type="entry name" value="peptidoglycan editing factor PgeF"/>
    <property type="match status" value="1"/>
</dbReference>
<keyword evidence="3" id="KW-0808">Transferase</keyword>
<keyword evidence="6" id="KW-0862">Zinc</keyword>
<dbReference type="PANTHER" id="PTHR30616:SF2">
    <property type="entry name" value="PURINE NUCLEOSIDE PHOSPHORYLASE LACC1"/>
    <property type="match status" value="1"/>
</dbReference>
<dbReference type="Gene3D" id="3.60.140.10">
    <property type="entry name" value="CNF1/YfiH-like putative cysteine hydrolases"/>
    <property type="match status" value="1"/>
</dbReference>
<name>A0A2W5RFA0_VARPD</name>
<evidence type="ECO:0000256" key="2">
    <source>
        <dbReference type="ARBA" id="ARBA00007353"/>
    </source>
</evidence>
<evidence type="ECO:0000256" key="9">
    <source>
        <dbReference type="ARBA" id="ARBA00049893"/>
    </source>
</evidence>
<evidence type="ECO:0000256" key="1">
    <source>
        <dbReference type="ARBA" id="ARBA00000553"/>
    </source>
</evidence>
<dbReference type="CDD" id="cd16833">
    <property type="entry name" value="YfiH"/>
    <property type="match status" value="1"/>
</dbReference>
<dbReference type="InterPro" id="IPR003730">
    <property type="entry name" value="Cu_polyphenol_OxRdtase"/>
</dbReference>
<accession>A0A2W5RFA0</accession>
<gene>
    <name evidence="11" type="primary">pgeF</name>
    <name evidence="11" type="ORF">DI563_25295</name>
</gene>
<evidence type="ECO:0000256" key="8">
    <source>
        <dbReference type="ARBA" id="ARBA00048968"/>
    </source>
</evidence>
<dbReference type="GO" id="GO:0017061">
    <property type="term" value="F:S-methyl-5-thioadenosine phosphorylase activity"/>
    <property type="evidence" value="ECO:0007669"/>
    <property type="project" value="UniProtKB-EC"/>
</dbReference>
<evidence type="ECO:0000256" key="5">
    <source>
        <dbReference type="ARBA" id="ARBA00022801"/>
    </source>
</evidence>
<evidence type="ECO:0000256" key="6">
    <source>
        <dbReference type="ARBA" id="ARBA00022833"/>
    </source>
</evidence>